<keyword evidence="2" id="KW-1185">Reference proteome</keyword>
<reference evidence="1" key="1">
    <citation type="submission" date="2020-05" db="EMBL/GenBank/DDBJ databases">
        <title>Large-scale comparative analyses of tick genomes elucidate their genetic diversity and vector capacities.</title>
        <authorList>
            <person name="Jia N."/>
            <person name="Wang J."/>
            <person name="Shi W."/>
            <person name="Du L."/>
            <person name="Sun Y."/>
            <person name="Zhan W."/>
            <person name="Jiang J."/>
            <person name="Wang Q."/>
            <person name="Zhang B."/>
            <person name="Ji P."/>
            <person name="Sakyi L.B."/>
            <person name="Cui X."/>
            <person name="Yuan T."/>
            <person name="Jiang B."/>
            <person name="Yang W."/>
            <person name="Lam T.T.-Y."/>
            <person name="Chang Q."/>
            <person name="Ding S."/>
            <person name="Wang X."/>
            <person name="Zhu J."/>
            <person name="Ruan X."/>
            <person name="Zhao L."/>
            <person name="Wei J."/>
            <person name="Que T."/>
            <person name="Du C."/>
            <person name="Cheng J."/>
            <person name="Dai P."/>
            <person name="Han X."/>
            <person name="Huang E."/>
            <person name="Gao Y."/>
            <person name="Liu J."/>
            <person name="Shao H."/>
            <person name="Ye R."/>
            <person name="Li L."/>
            <person name="Wei W."/>
            <person name="Wang X."/>
            <person name="Wang C."/>
            <person name="Yang T."/>
            <person name="Huo Q."/>
            <person name="Li W."/>
            <person name="Guo W."/>
            <person name="Chen H."/>
            <person name="Zhou L."/>
            <person name="Ni X."/>
            <person name="Tian J."/>
            <person name="Zhou Y."/>
            <person name="Sheng Y."/>
            <person name="Liu T."/>
            <person name="Pan Y."/>
            <person name="Xia L."/>
            <person name="Li J."/>
            <person name="Zhao F."/>
            <person name="Cao W."/>
        </authorList>
    </citation>
    <scope>NUCLEOTIDE SEQUENCE</scope>
    <source>
        <strain evidence="1">Hyas-2018</strain>
    </source>
</reference>
<name>A0ACB7T785_HYAAI</name>
<gene>
    <name evidence="1" type="ORF">HPB50_009319</name>
</gene>
<evidence type="ECO:0000313" key="1">
    <source>
        <dbReference type="EMBL" id="KAH6942705.1"/>
    </source>
</evidence>
<dbReference type="Proteomes" id="UP000821845">
    <property type="component" value="Chromosome 10"/>
</dbReference>
<comment type="caution">
    <text evidence="1">The sequence shown here is derived from an EMBL/GenBank/DDBJ whole genome shotgun (WGS) entry which is preliminary data.</text>
</comment>
<proteinExistence type="predicted"/>
<accession>A0ACB7T785</accession>
<protein>
    <submittedName>
        <fullName evidence="1">Uncharacterized protein</fullName>
    </submittedName>
</protein>
<organism evidence="1 2">
    <name type="scientific">Hyalomma asiaticum</name>
    <name type="common">Tick</name>
    <dbReference type="NCBI Taxonomy" id="266040"/>
    <lineage>
        <taxon>Eukaryota</taxon>
        <taxon>Metazoa</taxon>
        <taxon>Ecdysozoa</taxon>
        <taxon>Arthropoda</taxon>
        <taxon>Chelicerata</taxon>
        <taxon>Arachnida</taxon>
        <taxon>Acari</taxon>
        <taxon>Parasitiformes</taxon>
        <taxon>Ixodida</taxon>
        <taxon>Ixodoidea</taxon>
        <taxon>Ixodidae</taxon>
        <taxon>Hyalomminae</taxon>
        <taxon>Hyalomma</taxon>
    </lineage>
</organism>
<evidence type="ECO:0000313" key="2">
    <source>
        <dbReference type="Proteomes" id="UP000821845"/>
    </source>
</evidence>
<dbReference type="EMBL" id="CM023490">
    <property type="protein sequence ID" value="KAH6942705.1"/>
    <property type="molecule type" value="Genomic_DNA"/>
</dbReference>
<sequence>MERKSRLLARQCPEIFGTVQPTTCLLCKVELSPHRVYVGLKEVELPGRQARRGGWNPTTIELAMVEFIAGTGVVALQRYLYHTSRVTSASTRPDSIIIAPGSEAARRVEAA</sequence>